<name>A0ABV8T0C3_9GAMM</name>
<organism evidence="4 5">
    <name type="scientific">Steroidobacter flavus</name>
    <dbReference type="NCBI Taxonomy" id="1842136"/>
    <lineage>
        <taxon>Bacteria</taxon>
        <taxon>Pseudomonadati</taxon>
        <taxon>Pseudomonadota</taxon>
        <taxon>Gammaproteobacteria</taxon>
        <taxon>Steroidobacterales</taxon>
        <taxon>Steroidobacteraceae</taxon>
        <taxon>Steroidobacter</taxon>
    </lineage>
</organism>
<evidence type="ECO:0000259" key="3">
    <source>
        <dbReference type="Pfam" id="PF12740"/>
    </source>
</evidence>
<feature type="signal peptide" evidence="2">
    <location>
        <begin position="1"/>
        <end position="25"/>
    </location>
</feature>
<dbReference type="RefSeq" id="WP_380602540.1">
    <property type="nucleotide sequence ID" value="NZ_JBHSDU010000014.1"/>
</dbReference>
<keyword evidence="1 4" id="KW-0378">Hydrolase</keyword>
<dbReference type="InterPro" id="IPR029058">
    <property type="entry name" value="AB_hydrolase_fold"/>
</dbReference>
<proteinExistence type="predicted"/>
<evidence type="ECO:0000256" key="1">
    <source>
        <dbReference type="ARBA" id="ARBA00022801"/>
    </source>
</evidence>
<dbReference type="InterPro" id="IPR050261">
    <property type="entry name" value="FrsA_esterase"/>
</dbReference>
<dbReference type="Gene3D" id="3.40.50.1820">
    <property type="entry name" value="alpha/beta hydrolase"/>
    <property type="match status" value="1"/>
</dbReference>
<protein>
    <submittedName>
        <fullName evidence="4">Alpha/beta hydrolase family protein</fullName>
    </submittedName>
</protein>
<feature type="domain" description="PET hydrolase/cutinase-like" evidence="3">
    <location>
        <begin position="25"/>
        <end position="288"/>
    </location>
</feature>
<dbReference type="SUPFAM" id="SSF53474">
    <property type="entry name" value="alpha/beta-Hydrolases"/>
    <property type="match status" value="1"/>
</dbReference>
<accession>A0ABV8T0C3</accession>
<dbReference type="PANTHER" id="PTHR22946:SF9">
    <property type="entry name" value="POLYKETIDE TRANSFERASE AF380"/>
    <property type="match status" value="1"/>
</dbReference>
<dbReference type="PANTHER" id="PTHR22946">
    <property type="entry name" value="DIENELACTONE HYDROLASE DOMAIN-CONTAINING PROTEIN-RELATED"/>
    <property type="match status" value="1"/>
</dbReference>
<dbReference type="InterPro" id="IPR041127">
    <property type="entry name" value="PET_hydrolase/cutinase-like"/>
</dbReference>
<dbReference type="Pfam" id="PF12740">
    <property type="entry name" value="PETase"/>
    <property type="match status" value="1"/>
</dbReference>
<keyword evidence="2" id="KW-0732">Signal</keyword>
<keyword evidence="5" id="KW-1185">Reference proteome</keyword>
<dbReference type="GO" id="GO:0016787">
    <property type="term" value="F:hydrolase activity"/>
    <property type="evidence" value="ECO:0007669"/>
    <property type="project" value="UniProtKB-KW"/>
</dbReference>
<dbReference type="EMBL" id="JBHSDU010000014">
    <property type="protein sequence ID" value="MFC4312820.1"/>
    <property type="molecule type" value="Genomic_DNA"/>
</dbReference>
<evidence type="ECO:0000313" key="4">
    <source>
        <dbReference type="EMBL" id="MFC4312820.1"/>
    </source>
</evidence>
<reference evidence="5" key="1">
    <citation type="journal article" date="2019" name="Int. J. Syst. Evol. Microbiol.">
        <title>The Global Catalogue of Microorganisms (GCM) 10K type strain sequencing project: providing services to taxonomists for standard genome sequencing and annotation.</title>
        <authorList>
            <consortium name="The Broad Institute Genomics Platform"/>
            <consortium name="The Broad Institute Genome Sequencing Center for Infectious Disease"/>
            <person name="Wu L."/>
            <person name="Ma J."/>
        </authorList>
    </citation>
    <scope>NUCLEOTIDE SEQUENCE [LARGE SCALE GENOMIC DNA]</scope>
    <source>
        <strain evidence="5">CGMCC 1.10759</strain>
    </source>
</reference>
<evidence type="ECO:0000313" key="5">
    <source>
        <dbReference type="Proteomes" id="UP001595904"/>
    </source>
</evidence>
<sequence>MERKNIRRRWAIGLGLLVLAAGAHAQTNPYQKGPDPTSASLNATSGPFSVATSSVSSLGAVGFGGGTIYYPTATGTYAVLAICPGFTATQSSIAWLARRIATHGFVVITIDTNTTLDQPPSRATQLMAALNYVTNSSSAAVRAKVDASRRGVAGHSMGGGGTLYAARDNPSLKAAVPLTAWSTLKSFSSMQVPTLVVGAEADTIAPVASHSIPFYNSLSDSLDKAYAELNGGTHFAPNSTSTPIGRYSVAWVKRFMDNDTRYTPFLCGAPHQSYATALVFSDYRSTCPY</sequence>
<comment type="caution">
    <text evidence="4">The sequence shown here is derived from an EMBL/GenBank/DDBJ whole genome shotgun (WGS) entry which is preliminary data.</text>
</comment>
<evidence type="ECO:0000256" key="2">
    <source>
        <dbReference type="SAM" id="SignalP"/>
    </source>
</evidence>
<gene>
    <name evidence="4" type="ORF">ACFPN2_27290</name>
</gene>
<dbReference type="Proteomes" id="UP001595904">
    <property type="component" value="Unassembled WGS sequence"/>
</dbReference>
<feature type="chain" id="PRO_5046163353" evidence="2">
    <location>
        <begin position="26"/>
        <end position="289"/>
    </location>
</feature>